<dbReference type="Gene3D" id="1.20.1740.10">
    <property type="entry name" value="Amino acid/polyamine transporter I"/>
    <property type="match status" value="1"/>
</dbReference>
<keyword evidence="5 6" id="KW-0472">Membrane</keyword>
<dbReference type="PANTHER" id="PTHR42770">
    <property type="entry name" value="AMINO ACID TRANSPORTER-RELATED"/>
    <property type="match status" value="1"/>
</dbReference>
<keyword evidence="4 6" id="KW-1133">Transmembrane helix</keyword>
<feature type="transmembrane region" description="Helical" evidence="6">
    <location>
        <begin position="6"/>
        <end position="34"/>
    </location>
</feature>
<sequence length="197" mass="20913">MGGARLIIAGSIISVLGALLAWVLLCAEVLYAAAGDGTMPAFLARESARHVPANALWLSNGLIQLFLLVLLFNSGTYTSLVLLAASMSLVPYFLSSAFGVQLAWRGQAYAGEPAARWRDLAAAALSSLYALWLVYAGGLDHLLLSVLLYVPGVALFALARRQRGLPVFTRWEGVLFGAIVTVAIATLVAFQRGHLAL</sequence>
<name>A0A7V8FHH1_STEMA</name>
<evidence type="ECO:0000256" key="2">
    <source>
        <dbReference type="ARBA" id="ARBA00022475"/>
    </source>
</evidence>
<feature type="transmembrane region" description="Helical" evidence="6">
    <location>
        <begin position="80"/>
        <end position="104"/>
    </location>
</feature>
<reference evidence="8" key="1">
    <citation type="journal article" date="2020" name="MBio">
        <title>Horizontal gene transfer to a defensive symbiont with a reduced genome amongst a multipartite beetle microbiome.</title>
        <authorList>
            <person name="Waterworth S.C."/>
            <person name="Florez L.V."/>
            <person name="Rees E.R."/>
            <person name="Hertweck C."/>
            <person name="Kaltenpoth M."/>
            <person name="Kwan J.C."/>
        </authorList>
    </citation>
    <scope>NUCLEOTIDE SEQUENCE [LARGE SCALE GENOMIC DNA]</scope>
</reference>
<accession>A0A7V8FHH1</accession>
<keyword evidence="3 6" id="KW-0812">Transmembrane</keyword>
<dbReference type="InterPro" id="IPR002293">
    <property type="entry name" value="AA/rel_permease1"/>
</dbReference>
<evidence type="ECO:0000256" key="4">
    <source>
        <dbReference type="ARBA" id="ARBA00022989"/>
    </source>
</evidence>
<evidence type="ECO:0000313" key="8">
    <source>
        <dbReference type="Proteomes" id="UP000487117"/>
    </source>
</evidence>
<feature type="transmembrane region" description="Helical" evidence="6">
    <location>
        <begin position="55"/>
        <end position="74"/>
    </location>
</feature>
<dbReference type="GO" id="GO:0022857">
    <property type="term" value="F:transmembrane transporter activity"/>
    <property type="evidence" value="ECO:0007669"/>
    <property type="project" value="InterPro"/>
</dbReference>
<keyword evidence="2" id="KW-1003">Cell membrane</keyword>
<protein>
    <submittedName>
        <fullName evidence="7">Arginine/ornithine antiporter</fullName>
    </submittedName>
</protein>
<gene>
    <name evidence="7" type="primary">arcD_3</name>
    <name evidence="7" type="ORF">GAK31_01431</name>
</gene>
<comment type="subcellular location">
    <subcellularLocation>
        <location evidence="1">Cell membrane</location>
        <topology evidence="1">Multi-pass membrane protein</topology>
    </subcellularLocation>
</comment>
<dbReference type="Proteomes" id="UP000487117">
    <property type="component" value="Unassembled WGS sequence"/>
</dbReference>
<evidence type="ECO:0000256" key="5">
    <source>
        <dbReference type="ARBA" id="ARBA00023136"/>
    </source>
</evidence>
<dbReference type="InterPro" id="IPR050367">
    <property type="entry name" value="APC_superfamily"/>
</dbReference>
<feature type="transmembrane region" description="Helical" evidence="6">
    <location>
        <begin position="171"/>
        <end position="190"/>
    </location>
</feature>
<evidence type="ECO:0000256" key="6">
    <source>
        <dbReference type="SAM" id="Phobius"/>
    </source>
</evidence>
<evidence type="ECO:0000313" key="7">
    <source>
        <dbReference type="EMBL" id="KAF1015948.1"/>
    </source>
</evidence>
<dbReference type="PANTHER" id="PTHR42770:SF4">
    <property type="entry name" value="ARGININE_ORNITHINE ANTIPORTER-RELATED"/>
    <property type="match status" value="1"/>
</dbReference>
<dbReference type="EMBL" id="WNDS01000002">
    <property type="protein sequence ID" value="KAF1015948.1"/>
    <property type="molecule type" value="Genomic_DNA"/>
</dbReference>
<evidence type="ECO:0000256" key="3">
    <source>
        <dbReference type="ARBA" id="ARBA00022692"/>
    </source>
</evidence>
<dbReference type="GO" id="GO:0005886">
    <property type="term" value="C:plasma membrane"/>
    <property type="evidence" value="ECO:0007669"/>
    <property type="project" value="UniProtKB-SubCell"/>
</dbReference>
<comment type="caution">
    <text evidence="7">The sequence shown here is derived from an EMBL/GenBank/DDBJ whole genome shotgun (WGS) entry which is preliminary data.</text>
</comment>
<dbReference type="AlphaFoldDB" id="A0A7V8FHH1"/>
<proteinExistence type="predicted"/>
<feature type="transmembrane region" description="Helical" evidence="6">
    <location>
        <begin position="141"/>
        <end position="159"/>
    </location>
</feature>
<organism evidence="7 8">
    <name type="scientific">Stenotrophomonas maltophilia</name>
    <name type="common">Pseudomonas maltophilia</name>
    <name type="synonym">Xanthomonas maltophilia</name>
    <dbReference type="NCBI Taxonomy" id="40324"/>
    <lineage>
        <taxon>Bacteria</taxon>
        <taxon>Pseudomonadati</taxon>
        <taxon>Pseudomonadota</taxon>
        <taxon>Gammaproteobacteria</taxon>
        <taxon>Lysobacterales</taxon>
        <taxon>Lysobacteraceae</taxon>
        <taxon>Stenotrophomonas</taxon>
        <taxon>Stenotrophomonas maltophilia group</taxon>
    </lineage>
</organism>
<evidence type="ECO:0000256" key="1">
    <source>
        <dbReference type="ARBA" id="ARBA00004651"/>
    </source>
</evidence>
<dbReference type="Pfam" id="PF13520">
    <property type="entry name" value="AA_permease_2"/>
    <property type="match status" value="1"/>
</dbReference>